<dbReference type="EMBL" id="JABZGR010000027">
    <property type="protein sequence ID" value="MBF0970873.1"/>
    <property type="molecule type" value="Genomic_DNA"/>
</dbReference>
<evidence type="ECO:0000256" key="1">
    <source>
        <dbReference type="ARBA" id="ARBA00022737"/>
    </source>
</evidence>
<dbReference type="PANTHER" id="PTHR45586:SF1">
    <property type="entry name" value="LIPOPOLYSACCHARIDE ASSEMBLY PROTEIN B"/>
    <property type="match status" value="1"/>
</dbReference>
<dbReference type="PANTHER" id="PTHR45586">
    <property type="entry name" value="TPR REPEAT-CONTAINING PROTEIN PA4667"/>
    <property type="match status" value="1"/>
</dbReference>
<dbReference type="RefSeq" id="WP_303764514.1">
    <property type="nucleotide sequence ID" value="NZ_JABZGR010000027.1"/>
</dbReference>
<feature type="chain" id="PRO_5037411690" evidence="4">
    <location>
        <begin position="23"/>
        <end position="597"/>
    </location>
</feature>
<dbReference type="Pfam" id="PF13181">
    <property type="entry name" value="TPR_8"/>
    <property type="match status" value="1"/>
</dbReference>
<organism evidence="5 6">
    <name type="scientific">Alloprevotella tannerae</name>
    <dbReference type="NCBI Taxonomy" id="76122"/>
    <lineage>
        <taxon>Bacteria</taxon>
        <taxon>Pseudomonadati</taxon>
        <taxon>Bacteroidota</taxon>
        <taxon>Bacteroidia</taxon>
        <taxon>Bacteroidales</taxon>
        <taxon>Prevotellaceae</taxon>
        <taxon>Alloprevotella</taxon>
    </lineage>
</organism>
<dbReference type="SUPFAM" id="SSF81901">
    <property type="entry name" value="HCP-like"/>
    <property type="match status" value="1"/>
</dbReference>
<dbReference type="InterPro" id="IPR051012">
    <property type="entry name" value="CellSynth/LPSAsmb/PSIAsmb"/>
</dbReference>
<keyword evidence="1" id="KW-0677">Repeat</keyword>
<feature type="repeat" description="TPR" evidence="3">
    <location>
        <begin position="228"/>
        <end position="261"/>
    </location>
</feature>
<sequence length="597" mass="67569">MKQIPVLFSLFAFTLAATLAMGCASSRRVNAPQADAVPTPPTRNLTWEERFHYNERFLESECQKLKGNYDAQIALLEAALEINPDGSEALADLAIAKYATLGSADSITSAEIDSLLRRAIKLDPGNLNYHEIRADILARSEKYKEAIEELEILAAKKPTADVLSSLADLYRVAGDAQNAIRTINRLITIDGLKEEYALAKFQSYIELKDDGRAYKALEDLCANYPNELKYRVLLGDMFLQNNHPDQALRVYRDVLTSEPQNAFARISMLAYYSRTKQDSLYKDYVKQIVLDSMAASDVKAEAMRGYAFDRRNVGDSLQVLTLFHQALQQPQADRSMAELCAAYMETLQLPEATRVPIYKKILEIEPDYLRARLQLLNIAIREVNLEQIIHLCREGLAYNPEHLSFYYFLGVTLSQKGDDAAAIRILQDGAKQITSYSNPDEVTEIFGALGDLLHQAGDKAGAFSAYQKAIEANPENYPCLNNYAYFLCQAGERIPEAVAMSKRTVDAEADNATYLDTYAYALLCDKQYEQALIYIEEALRRTPEKDLDYTLLLHAGDIHFRLKQQRAALETWRKAAKFAKTKAQQKQIKQRIRRRRI</sequence>
<dbReference type="SMART" id="SM00028">
    <property type="entry name" value="TPR"/>
    <property type="match status" value="7"/>
</dbReference>
<feature type="repeat" description="TPR" evidence="3">
    <location>
        <begin position="443"/>
        <end position="476"/>
    </location>
</feature>
<dbReference type="PROSITE" id="PS51257">
    <property type="entry name" value="PROKAR_LIPOPROTEIN"/>
    <property type="match status" value="1"/>
</dbReference>
<dbReference type="PROSITE" id="PS50005">
    <property type="entry name" value="TPR"/>
    <property type="match status" value="2"/>
</dbReference>
<protein>
    <submittedName>
        <fullName evidence="5">Tetratricopeptide repeat protein</fullName>
    </submittedName>
</protein>
<proteinExistence type="predicted"/>
<dbReference type="InterPro" id="IPR019734">
    <property type="entry name" value="TPR_rpt"/>
</dbReference>
<evidence type="ECO:0000256" key="2">
    <source>
        <dbReference type="ARBA" id="ARBA00022803"/>
    </source>
</evidence>
<dbReference type="Pfam" id="PF13174">
    <property type="entry name" value="TPR_6"/>
    <property type="match status" value="1"/>
</dbReference>
<accession>A0A929X0L2</accession>
<evidence type="ECO:0000256" key="4">
    <source>
        <dbReference type="SAM" id="SignalP"/>
    </source>
</evidence>
<dbReference type="Pfam" id="PF13432">
    <property type="entry name" value="TPR_16"/>
    <property type="match status" value="1"/>
</dbReference>
<dbReference type="InterPro" id="IPR011990">
    <property type="entry name" value="TPR-like_helical_dom_sf"/>
</dbReference>
<evidence type="ECO:0000313" key="5">
    <source>
        <dbReference type="EMBL" id="MBF0970873.1"/>
    </source>
</evidence>
<dbReference type="SUPFAM" id="SSF48452">
    <property type="entry name" value="TPR-like"/>
    <property type="match status" value="2"/>
</dbReference>
<dbReference type="Proteomes" id="UP000704068">
    <property type="component" value="Unassembled WGS sequence"/>
</dbReference>
<gene>
    <name evidence="5" type="ORF">HXK21_07530</name>
</gene>
<name>A0A929X0L2_9BACT</name>
<evidence type="ECO:0000313" key="6">
    <source>
        <dbReference type="Proteomes" id="UP000704068"/>
    </source>
</evidence>
<dbReference type="AlphaFoldDB" id="A0A929X0L2"/>
<comment type="caution">
    <text evidence="5">The sequence shown here is derived from an EMBL/GenBank/DDBJ whole genome shotgun (WGS) entry which is preliminary data.</text>
</comment>
<reference evidence="5" key="1">
    <citation type="submission" date="2020-04" db="EMBL/GenBank/DDBJ databases">
        <title>Deep metagenomics examines the oral microbiome during advanced dental caries in children, revealing novel taxa and co-occurrences with host molecules.</title>
        <authorList>
            <person name="Baker J.L."/>
            <person name="Morton J.T."/>
            <person name="Dinis M."/>
            <person name="Alvarez R."/>
            <person name="Tran N.C."/>
            <person name="Knight R."/>
            <person name="Edlund A."/>
        </authorList>
    </citation>
    <scope>NUCLEOTIDE SEQUENCE</scope>
    <source>
        <strain evidence="5">JCVI_34_bin.1</strain>
    </source>
</reference>
<keyword evidence="2 3" id="KW-0802">TPR repeat</keyword>
<dbReference type="Gene3D" id="1.25.40.10">
    <property type="entry name" value="Tetratricopeptide repeat domain"/>
    <property type="match status" value="4"/>
</dbReference>
<dbReference type="Pfam" id="PF13431">
    <property type="entry name" value="TPR_17"/>
    <property type="match status" value="1"/>
</dbReference>
<feature type="signal peptide" evidence="4">
    <location>
        <begin position="1"/>
        <end position="22"/>
    </location>
</feature>
<keyword evidence="4" id="KW-0732">Signal</keyword>
<evidence type="ECO:0000256" key="3">
    <source>
        <dbReference type="PROSITE-ProRule" id="PRU00339"/>
    </source>
</evidence>